<sequence>MVLRLVAIGVGFIIIAIGVSGIYYSYVVYPTLIPGYGGSEPFLLSQYNNYSLTLPLYIKSRVHVEVYGNNTFNLMVDEANIGRGKAFSFDLEPGYHKLTVSSEDLVKGVFQFRQEPNTRIALISAFVIALGITGIFLIAKRE</sequence>
<keyword evidence="1" id="KW-0472">Membrane</keyword>
<reference evidence="2 3" key="1">
    <citation type="submission" date="2018-06" db="EMBL/GenBank/DDBJ databases">
        <title>Extensive metabolic versatility and redundancy in microbially diverse, dynamic hydrothermal sediments.</title>
        <authorList>
            <person name="Dombrowski N."/>
            <person name="Teske A."/>
            <person name="Baker B.J."/>
        </authorList>
    </citation>
    <scope>NUCLEOTIDE SEQUENCE [LARGE SCALE GENOMIC DNA]</scope>
    <source>
        <strain evidence="2">B66_G16</strain>
    </source>
</reference>
<keyword evidence="1" id="KW-0812">Transmembrane</keyword>
<dbReference type="AlphaFoldDB" id="A0A497ERQ1"/>
<protein>
    <submittedName>
        <fullName evidence="2">Uncharacterized protein</fullName>
    </submittedName>
</protein>
<comment type="caution">
    <text evidence="2">The sequence shown here is derived from an EMBL/GenBank/DDBJ whole genome shotgun (WGS) entry which is preliminary data.</text>
</comment>
<evidence type="ECO:0000256" key="1">
    <source>
        <dbReference type="SAM" id="Phobius"/>
    </source>
</evidence>
<feature type="transmembrane region" description="Helical" evidence="1">
    <location>
        <begin position="120"/>
        <end position="139"/>
    </location>
</feature>
<keyword evidence="1" id="KW-1133">Transmembrane helix</keyword>
<gene>
    <name evidence="2" type="ORF">DRJ31_02675</name>
</gene>
<feature type="transmembrane region" description="Helical" evidence="1">
    <location>
        <begin position="5"/>
        <end position="26"/>
    </location>
</feature>
<accession>A0A497ERQ1</accession>
<evidence type="ECO:0000313" key="3">
    <source>
        <dbReference type="Proteomes" id="UP000278475"/>
    </source>
</evidence>
<evidence type="ECO:0000313" key="2">
    <source>
        <dbReference type="EMBL" id="RLE50054.1"/>
    </source>
</evidence>
<organism evidence="2 3">
    <name type="scientific">Thermoproteota archaeon</name>
    <dbReference type="NCBI Taxonomy" id="2056631"/>
    <lineage>
        <taxon>Archaea</taxon>
        <taxon>Thermoproteota</taxon>
    </lineage>
</organism>
<name>A0A497ERQ1_9CREN</name>
<proteinExistence type="predicted"/>
<dbReference type="EMBL" id="QMQV01000014">
    <property type="protein sequence ID" value="RLE50054.1"/>
    <property type="molecule type" value="Genomic_DNA"/>
</dbReference>
<dbReference type="Proteomes" id="UP000278475">
    <property type="component" value="Unassembled WGS sequence"/>
</dbReference>